<evidence type="ECO:0000313" key="2">
    <source>
        <dbReference type="Proteomes" id="UP000244005"/>
    </source>
</evidence>
<sequence length="41" mass="4614">MWLGSMKCDEGCLSKELVDCFFHPSIPSICIISHETSNARK</sequence>
<evidence type="ECO:0000313" key="1">
    <source>
        <dbReference type="EMBL" id="PTQ37639.1"/>
    </source>
</evidence>
<accession>A0A2R6WUW6</accession>
<dbReference type="Proteomes" id="UP000244005">
    <property type="component" value="Unassembled WGS sequence"/>
</dbReference>
<reference evidence="2" key="1">
    <citation type="journal article" date="2017" name="Cell">
        <title>Insights into land plant evolution garnered from the Marchantia polymorpha genome.</title>
        <authorList>
            <person name="Bowman J.L."/>
            <person name="Kohchi T."/>
            <person name="Yamato K.T."/>
            <person name="Jenkins J."/>
            <person name="Shu S."/>
            <person name="Ishizaki K."/>
            <person name="Yamaoka S."/>
            <person name="Nishihama R."/>
            <person name="Nakamura Y."/>
            <person name="Berger F."/>
            <person name="Adam C."/>
            <person name="Aki S.S."/>
            <person name="Althoff F."/>
            <person name="Araki T."/>
            <person name="Arteaga-Vazquez M.A."/>
            <person name="Balasubrmanian S."/>
            <person name="Barry K."/>
            <person name="Bauer D."/>
            <person name="Boehm C.R."/>
            <person name="Briginshaw L."/>
            <person name="Caballero-Perez J."/>
            <person name="Catarino B."/>
            <person name="Chen F."/>
            <person name="Chiyoda S."/>
            <person name="Chovatia M."/>
            <person name="Davies K.M."/>
            <person name="Delmans M."/>
            <person name="Demura T."/>
            <person name="Dierschke T."/>
            <person name="Dolan L."/>
            <person name="Dorantes-Acosta A.E."/>
            <person name="Eklund D.M."/>
            <person name="Florent S.N."/>
            <person name="Flores-Sandoval E."/>
            <person name="Fujiyama A."/>
            <person name="Fukuzawa H."/>
            <person name="Galik B."/>
            <person name="Grimanelli D."/>
            <person name="Grimwood J."/>
            <person name="Grossniklaus U."/>
            <person name="Hamada T."/>
            <person name="Haseloff J."/>
            <person name="Hetherington A.J."/>
            <person name="Higo A."/>
            <person name="Hirakawa Y."/>
            <person name="Hundley H.N."/>
            <person name="Ikeda Y."/>
            <person name="Inoue K."/>
            <person name="Inoue S.I."/>
            <person name="Ishida S."/>
            <person name="Jia Q."/>
            <person name="Kakita M."/>
            <person name="Kanazawa T."/>
            <person name="Kawai Y."/>
            <person name="Kawashima T."/>
            <person name="Kennedy M."/>
            <person name="Kinose K."/>
            <person name="Kinoshita T."/>
            <person name="Kohara Y."/>
            <person name="Koide E."/>
            <person name="Komatsu K."/>
            <person name="Kopischke S."/>
            <person name="Kubo M."/>
            <person name="Kyozuka J."/>
            <person name="Lagercrantz U."/>
            <person name="Lin S.S."/>
            <person name="Lindquist E."/>
            <person name="Lipzen A.M."/>
            <person name="Lu C.W."/>
            <person name="De Luna E."/>
            <person name="Martienssen R.A."/>
            <person name="Minamino N."/>
            <person name="Mizutani M."/>
            <person name="Mizutani M."/>
            <person name="Mochizuki N."/>
            <person name="Monte I."/>
            <person name="Mosher R."/>
            <person name="Nagasaki H."/>
            <person name="Nakagami H."/>
            <person name="Naramoto S."/>
            <person name="Nishitani K."/>
            <person name="Ohtani M."/>
            <person name="Okamoto T."/>
            <person name="Okumura M."/>
            <person name="Phillips J."/>
            <person name="Pollak B."/>
            <person name="Reinders A."/>
            <person name="Rovekamp M."/>
            <person name="Sano R."/>
            <person name="Sawa S."/>
            <person name="Schmid M.W."/>
            <person name="Shirakawa M."/>
            <person name="Solano R."/>
            <person name="Spunde A."/>
            <person name="Suetsugu N."/>
            <person name="Sugano S."/>
            <person name="Sugiyama A."/>
            <person name="Sun R."/>
            <person name="Suzuki Y."/>
            <person name="Takenaka M."/>
            <person name="Takezawa D."/>
            <person name="Tomogane H."/>
            <person name="Tsuzuki M."/>
            <person name="Ueda T."/>
            <person name="Umeda M."/>
            <person name="Ward J.M."/>
            <person name="Watanabe Y."/>
            <person name="Yazaki K."/>
            <person name="Yokoyama R."/>
            <person name="Yoshitake Y."/>
            <person name="Yotsui I."/>
            <person name="Zachgo S."/>
            <person name="Schmutz J."/>
        </authorList>
    </citation>
    <scope>NUCLEOTIDE SEQUENCE [LARGE SCALE GENOMIC DNA]</scope>
    <source>
        <strain evidence="2">Tak-1</strain>
    </source>
</reference>
<proteinExistence type="predicted"/>
<keyword evidence="2" id="KW-1185">Reference proteome</keyword>
<name>A0A2R6WUW6_MARPO</name>
<organism evidence="1 2">
    <name type="scientific">Marchantia polymorpha</name>
    <name type="common">Common liverwort</name>
    <name type="synonym">Marchantia aquatica</name>
    <dbReference type="NCBI Taxonomy" id="3197"/>
    <lineage>
        <taxon>Eukaryota</taxon>
        <taxon>Viridiplantae</taxon>
        <taxon>Streptophyta</taxon>
        <taxon>Embryophyta</taxon>
        <taxon>Marchantiophyta</taxon>
        <taxon>Marchantiopsida</taxon>
        <taxon>Marchantiidae</taxon>
        <taxon>Marchantiales</taxon>
        <taxon>Marchantiaceae</taxon>
        <taxon>Marchantia</taxon>
    </lineage>
</organism>
<protein>
    <submittedName>
        <fullName evidence="1">Uncharacterized protein</fullName>
    </submittedName>
</protein>
<gene>
    <name evidence="1" type="ORF">MARPO_0056s0089</name>
</gene>
<dbReference type="AlphaFoldDB" id="A0A2R6WUW6"/>
<dbReference type="Gramene" id="Mp6g15770.1">
    <property type="protein sequence ID" value="Mp6g15770.1.cds"/>
    <property type="gene ID" value="Mp6g15770"/>
</dbReference>
<dbReference type="EMBL" id="KZ772728">
    <property type="protein sequence ID" value="PTQ37639.1"/>
    <property type="molecule type" value="Genomic_DNA"/>
</dbReference>